<evidence type="ECO:0000313" key="3">
    <source>
        <dbReference type="Proteomes" id="UP000015441"/>
    </source>
</evidence>
<feature type="compositionally biased region" description="Pro residues" evidence="1">
    <location>
        <begin position="128"/>
        <end position="137"/>
    </location>
</feature>
<organism evidence="2 3">
    <name type="scientific">Blumeria graminis f. sp. hordei (strain DH14)</name>
    <name type="common">Barley powdery mildew</name>
    <name type="synonym">Oidium monilioides f. sp. hordei</name>
    <dbReference type="NCBI Taxonomy" id="546991"/>
    <lineage>
        <taxon>Eukaryota</taxon>
        <taxon>Fungi</taxon>
        <taxon>Dikarya</taxon>
        <taxon>Ascomycota</taxon>
        <taxon>Pezizomycotina</taxon>
        <taxon>Leotiomycetes</taxon>
        <taxon>Erysiphales</taxon>
        <taxon>Erysiphaceae</taxon>
        <taxon>Blumeria</taxon>
        <taxon>Blumeria hordei</taxon>
    </lineage>
</organism>
<sequence length="151" mass="16124">MPLSIVTEPDTGMIGSVQMVGEIPRPSASHHNETVGKRCTQSSINERVTAQKTATKADCPPELRPIVEAGQRCAAETAANLALYSAAISGVEATIFPLTNGSNRQFLDSMRVYLRAAIAQYMATGPASTPPVLPRRPTPGAYQFPPSQRCL</sequence>
<evidence type="ECO:0000256" key="1">
    <source>
        <dbReference type="SAM" id="MobiDB-lite"/>
    </source>
</evidence>
<evidence type="ECO:0000313" key="2">
    <source>
        <dbReference type="EMBL" id="CCU75243.1"/>
    </source>
</evidence>
<dbReference type="HOGENOM" id="CLU_018153_8_2_1"/>
<accession>N1JBT4</accession>
<protein>
    <submittedName>
        <fullName evidence="2">EKA-like protein</fullName>
    </submittedName>
</protein>
<gene>
    <name evidence="2" type="ORF">BGHDH14_bgh02704</name>
</gene>
<feature type="region of interest" description="Disordered" evidence="1">
    <location>
        <begin position="125"/>
        <end position="151"/>
    </location>
</feature>
<comment type="caution">
    <text evidence="2">The sequence shown here is derived from an EMBL/GenBank/DDBJ whole genome shotgun (WGS) entry which is preliminary data.</text>
</comment>
<dbReference type="EMBL" id="CAUH01001105">
    <property type="protein sequence ID" value="CCU75243.1"/>
    <property type="molecule type" value="Genomic_DNA"/>
</dbReference>
<proteinExistence type="predicted"/>
<name>N1JBT4_BLUG1</name>
<reference evidence="2 3" key="1">
    <citation type="journal article" date="2010" name="Science">
        <title>Genome expansion and gene loss in powdery mildew fungi reveal tradeoffs in extreme parasitism.</title>
        <authorList>
            <person name="Spanu P.D."/>
            <person name="Abbott J.C."/>
            <person name="Amselem J."/>
            <person name="Burgis T.A."/>
            <person name="Soanes D.M."/>
            <person name="Stueber K."/>
            <person name="Ver Loren van Themaat E."/>
            <person name="Brown J.K.M."/>
            <person name="Butcher S.A."/>
            <person name="Gurr S.J."/>
            <person name="Lebrun M.-H."/>
            <person name="Ridout C.J."/>
            <person name="Schulze-Lefert P."/>
            <person name="Talbot N.J."/>
            <person name="Ahmadinejad N."/>
            <person name="Ametz C."/>
            <person name="Barton G.R."/>
            <person name="Benjdia M."/>
            <person name="Bidzinski P."/>
            <person name="Bindschedler L.V."/>
            <person name="Both M."/>
            <person name="Brewer M.T."/>
            <person name="Cadle-Davidson L."/>
            <person name="Cadle-Davidson M.M."/>
            <person name="Collemare J."/>
            <person name="Cramer R."/>
            <person name="Frenkel O."/>
            <person name="Godfrey D."/>
            <person name="Harriman J."/>
            <person name="Hoede C."/>
            <person name="King B.C."/>
            <person name="Klages S."/>
            <person name="Kleemann J."/>
            <person name="Knoll D."/>
            <person name="Koti P.S."/>
            <person name="Kreplak J."/>
            <person name="Lopez-Ruiz F.J."/>
            <person name="Lu X."/>
            <person name="Maekawa T."/>
            <person name="Mahanil S."/>
            <person name="Micali C."/>
            <person name="Milgroom M.G."/>
            <person name="Montana G."/>
            <person name="Noir S."/>
            <person name="O'Connell R.J."/>
            <person name="Oberhaensli S."/>
            <person name="Parlange F."/>
            <person name="Pedersen C."/>
            <person name="Quesneville H."/>
            <person name="Reinhardt R."/>
            <person name="Rott M."/>
            <person name="Sacristan S."/>
            <person name="Schmidt S.M."/>
            <person name="Schoen M."/>
            <person name="Skamnioti P."/>
            <person name="Sommer H."/>
            <person name="Stephens A."/>
            <person name="Takahara H."/>
            <person name="Thordal-Christensen H."/>
            <person name="Vigouroux M."/>
            <person name="Wessling R."/>
            <person name="Wicker T."/>
            <person name="Panstruga R."/>
        </authorList>
    </citation>
    <scope>NUCLEOTIDE SEQUENCE [LARGE SCALE GENOMIC DNA]</scope>
    <source>
        <strain evidence="2">DH14</strain>
    </source>
</reference>
<keyword evidence="3" id="KW-1185">Reference proteome</keyword>
<dbReference type="InParanoid" id="N1JBT4"/>
<dbReference type="AlphaFoldDB" id="N1JBT4"/>
<dbReference type="Proteomes" id="UP000015441">
    <property type="component" value="Unassembled WGS sequence"/>
</dbReference>